<organism evidence="1 2">
    <name type="scientific">Citreimonas salinaria</name>
    <dbReference type="NCBI Taxonomy" id="321339"/>
    <lineage>
        <taxon>Bacteria</taxon>
        <taxon>Pseudomonadati</taxon>
        <taxon>Pseudomonadota</taxon>
        <taxon>Alphaproteobacteria</taxon>
        <taxon>Rhodobacterales</taxon>
        <taxon>Roseobacteraceae</taxon>
        <taxon>Citreimonas</taxon>
    </lineage>
</organism>
<protein>
    <recommendedName>
        <fullName evidence="3">GGDEF domain-containing protein, diguanylate cyclase (C-di-GMP synthetase) or its enzymatically inactive variants</fullName>
    </recommendedName>
</protein>
<evidence type="ECO:0000313" key="1">
    <source>
        <dbReference type="EMBL" id="SDX83173.1"/>
    </source>
</evidence>
<dbReference type="AlphaFoldDB" id="A0A1H3EWJ5"/>
<dbReference type="Proteomes" id="UP000199286">
    <property type="component" value="Unassembled WGS sequence"/>
</dbReference>
<gene>
    <name evidence="1" type="ORF">SAMN05444340_10139</name>
</gene>
<dbReference type="STRING" id="321339.SAMN05444340_10139"/>
<evidence type="ECO:0008006" key="3">
    <source>
        <dbReference type="Google" id="ProtNLM"/>
    </source>
</evidence>
<accession>A0A1H3EWJ5</accession>
<reference evidence="1 2" key="1">
    <citation type="submission" date="2016-10" db="EMBL/GenBank/DDBJ databases">
        <authorList>
            <person name="de Groot N.N."/>
        </authorList>
    </citation>
    <scope>NUCLEOTIDE SEQUENCE [LARGE SCALE GENOMIC DNA]</scope>
    <source>
        <strain evidence="1 2">DSM 26880</strain>
    </source>
</reference>
<keyword evidence="2" id="KW-1185">Reference proteome</keyword>
<evidence type="ECO:0000313" key="2">
    <source>
        <dbReference type="Proteomes" id="UP000199286"/>
    </source>
</evidence>
<dbReference type="EMBL" id="FNPF01000001">
    <property type="protein sequence ID" value="SDX83173.1"/>
    <property type="molecule type" value="Genomic_DNA"/>
</dbReference>
<name>A0A1H3EWJ5_9RHOB</name>
<proteinExistence type="predicted"/>
<sequence>MVKYKARQGVMNSAALCFHLENGLALFDALERRAFVDLLSDVADTVIDVIDVMRPMRPTLAYAGRDDFVALLGEARPVEGEVISQAIDAAMAALHHFAGHAPDLCRRLRVGEMIRPSRHDPCEGQDLLVRARRSVPRLDAA</sequence>